<name>A0AAW2FGM1_9HYME</name>
<evidence type="ECO:0000313" key="2">
    <source>
        <dbReference type="Proteomes" id="UP001430953"/>
    </source>
</evidence>
<protein>
    <submittedName>
        <fullName evidence="1">Uncharacterized protein</fullName>
    </submittedName>
</protein>
<comment type="caution">
    <text evidence="1">The sequence shown here is derived from an EMBL/GenBank/DDBJ whole genome shotgun (WGS) entry which is preliminary data.</text>
</comment>
<proteinExistence type="predicted"/>
<organism evidence="1 2">
    <name type="scientific">Cardiocondyla obscurior</name>
    <dbReference type="NCBI Taxonomy" id="286306"/>
    <lineage>
        <taxon>Eukaryota</taxon>
        <taxon>Metazoa</taxon>
        <taxon>Ecdysozoa</taxon>
        <taxon>Arthropoda</taxon>
        <taxon>Hexapoda</taxon>
        <taxon>Insecta</taxon>
        <taxon>Pterygota</taxon>
        <taxon>Neoptera</taxon>
        <taxon>Endopterygota</taxon>
        <taxon>Hymenoptera</taxon>
        <taxon>Apocrita</taxon>
        <taxon>Aculeata</taxon>
        <taxon>Formicoidea</taxon>
        <taxon>Formicidae</taxon>
        <taxon>Myrmicinae</taxon>
        <taxon>Cardiocondyla</taxon>
    </lineage>
</organism>
<dbReference type="EMBL" id="JADYXP020000010">
    <property type="protein sequence ID" value="KAL0115119.1"/>
    <property type="molecule type" value="Genomic_DNA"/>
</dbReference>
<evidence type="ECO:0000313" key="1">
    <source>
        <dbReference type="EMBL" id="KAL0115119.1"/>
    </source>
</evidence>
<dbReference type="Proteomes" id="UP001430953">
    <property type="component" value="Unassembled WGS sequence"/>
</dbReference>
<gene>
    <name evidence="1" type="ORF">PUN28_010598</name>
</gene>
<reference evidence="1 2" key="1">
    <citation type="submission" date="2023-03" db="EMBL/GenBank/DDBJ databases">
        <title>High recombination rates correlate with genetic variation in Cardiocondyla obscurior ants.</title>
        <authorList>
            <person name="Errbii M."/>
        </authorList>
    </citation>
    <scope>NUCLEOTIDE SEQUENCE [LARGE SCALE GENOMIC DNA]</scope>
    <source>
        <strain evidence="1">Alpha-2009</strain>
        <tissue evidence="1">Whole body</tissue>
    </source>
</reference>
<dbReference type="AlphaFoldDB" id="A0AAW2FGM1"/>
<keyword evidence="2" id="KW-1185">Reference proteome</keyword>
<sequence length="157" mass="18548">MHFGLYVKKFRSILRIGSHSRSCTYGIFSHSRSITSGKRRERELFSLITAQSNNINEYYSPNSSQNNHALSRQSKSDRYTTNIIQSKYEHRNWTVETAFCRKKKNFNRGKQSKSHFDGFFWYDSSDCLQECNRNFDELFVDYEYSCYVIQIASLIPG</sequence>
<accession>A0AAW2FGM1</accession>